<proteinExistence type="predicted"/>
<gene>
    <name evidence="1" type="ORF">CEP51_009295</name>
</gene>
<name>A0A428RI27_9HYPO</name>
<organism evidence="1 2">
    <name type="scientific">Fusarium floridanum</name>
    <dbReference type="NCBI Taxonomy" id="1325733"/>
    <lineage>
        <taxon>Eukaryota</taxon>
        <taxon>Fungi</taxon>
        <taxon>Dikarya</taxon>
        <taxon>Ascomycota</taxon>
        <taxon>Pezizomycotina</taxon>
        <taxon>Sordariomycetes</taxon>
        <taxon>Hypocreomycetidae</taxon>
        <taxon>Hypocreales</taxon>
        <taxon>Nectriaceae</taxon>
        <taxon>Fusarium</taxon>
        <taxon>Fusarium solani species complex</taxon>
    </lineage>
</organism>
<reference evidence="1 2" key="1">
    <citation type="submission" date="2017-06" db="EMBL/GenBank/DDBJ databases">
        <title>Comparative genomic analysis of Ambrosia Fusariam Clade fungi.</title>
        <authorList>
            <person name="Stajich J.E."/>
            <person name="Carrillo J."/>
            <person name="Kijimoto T."/>
            <person name="Eskalen A."/>
            <person name="O'Donnell K."/>
            <person name="Kasson M."/>
        </authorList>
    </citation>
    <scope>NUCLEOTIDE SEQUENCE [LARGE SCALE GENOMIC DNA]</scope>
    <source>
        <strain evidence="1 2">NRRL62606</strain>
    </source>
</reference>
<dbReference type="Proteomes" id="UP000287972">
    <property type="component" value="Unassembled WGS sequence"/>
</dbReference>
<evidence type="ECO:0000313" key="1">
    <source>
        <dbReference type="EMBL" id="RSL77189.1"/>
    </source>
</evidence>
<comment type="caution">
    <text evidence="1">The sequence shown here is derived from an EMBL/GenBank/DDBJ whole genome shotgun (WGS) entry which is preliminary data.</text>
</comment>
<dbReference type="EMBL" id="NKCL01000260">
    <property type="protein sequence ID" value="RSL77189.1"/>
    <property type="molecule type" value="Genomic_DNA"/>
</dbReference>
<keyword evidence="2" id="KW-1185">Reference proteome</keyword>
<protein>
    <submittedName>
        <fullName evidence="1">Uncharacterized protein</fullName>
    </submittedName>
</protein>
<dbReference type="AlphaFoldDB" id="A0A428RI27"/>
<accession>A0A428RI27</accession>
<evidence type="ECO:0000313" key="2">
    <source>
        <dbReference type="Proteomes" id="UP000287972"/>
    </source>
</evidence>
<sequence>MLPGPCCLVPLHFTATDLLLPPPPPSPQSELGGLSLGRHANTSPYSLSPLLRPRLSSTAYHITHLPSPIGIDTSVVVAAAAAAAHHCWR</sequence>